<reference evidence="3" key="1">
    <citation type="submission" date="2023-07" db="EMBL/GenBank/DDBJ databases">
        <authorList>
            <consortium name="CYATHOMIX"/>
        </authorList>
    </citation>
    <scope>NUCLEOTIDE SEQUENCE</scope>
    <source>
        <strain evidence="3">N/A</strain>
    </source>
</reference>
<dbReference type="GO" id="GO:0070971">
    <property type="term" value="C:endoplasmic reticulum exit site"/>
    <property type="evidence" value="ECO:0007669"/>
    <property type="project" value="TreeGrafter"/>
</dbReference>
<keyword evidence="4" id="KW-1185">Reference proteome</keyword>
<dbReference type="GO" id="GO:0006886">
    <property type="term" value="P:intracellular protein transport"/>
    <property type="evidence" value="ECO:0007669"/>
    <property type="project" value="InterPro"/>
</dbReference>
<keyword evidence="1" id="KW-0256">Endoplasmic reticulum</keyword>
<keyword evidence="1" id="KW-0813">Transport</keyword>
<dbReference type="AlphaFoldDB" id="A0AA36DRJ1"/>
<dbReference type="GO" id="GO:0090110">
    <property type="term" value="P:COPII-coated vesicle cargo loading"/>
    <property type="evidence" value="ECO:0007669"/>
    <property type="project" value="TreeGrafter"/>
</dbReference>
<keyword evidence="1" id="KW-0968">Cytoplasmic vesicle</keyword>
<comment type="similarity">
    <text evidence="1">Belongs to the SEC23/SEC24 family. SEC23 subfamily.</text>
</comment>
<keyword evidence="1" id="KW-0931">ER-Golgi transport</keyword>
<accession>A0AA36DRJ1</accession>
<dbReference type="PANTHER" id="PTHR11141">
    <property type="entry name" value="PROTEIN TRANSPORT PROTEIN SEC23"/>
    <property type="match status" value="1"/>
</dbReference>
<evidence type="ECO:0000256" key="1">
    <source>
        <dbReference type="RuleBase" id="RU365030"/>
    </source>
</evidence>
<evidence type="ECO:0000313" key="3">
    <source>
        <dbReference type="EMBL" id="CAJ0590807.1"/>
    </source>
</evidence>
<dbReference type="EMBL" id="CATQJL010000001">
    <property type="protein sequence ID" value="CAJ0590807.1"/>
    <property type="molecule type" value="Genomic_DNA"/>
</dbReference>
<feature type="domain" description="Zinc finger Sec23/Sec24-type" evidence="2">
    <location>
        <begin position="15"/>
        <end position="42"/>
    </location>
</feature>
<dbReference type="InterPro" id="IPR037364">
    <property type="entry name" value="Sec23"/>
</dbReference>
<comment type="function">
    <text evidence="1">Component of the coat protein complex II (COPII) which promotes the formation of transport vesicles from the endoplasmic reticulum (ER). The coat has two main functions, the physical deformation of the endoplasmic reticulum membrane into vesicles and the selection of cargo molecules.</text>
</comment>
<dbReference type="Proteomes" id="UP001176961">
    <property type="component" value="Unassembled WGS sequence"/>
</dbReference>
<dbReference type="SUPFAM" id="SSF82919">
    <property type="entry name" value="Zn-finger domain of Sec23/24"/>
    <property type="match status" value="1"/>
</dbReference>
<dbReference type="GO" id="GO:0030127">
    <property type="term" value="C:COPII vesicle coat"/>
    <property type="evidence" value="ECO:0007669"/>
    <property type="project" value="InterPro"/>
</dbReference>
<dbReference type="InterPro" id="IPR036174">
    <property type="entry name" value="Znf_Sec23_Sec24_sf"/>
</dbReference>
<dbReference type="PANTHER" id="PTHR11141:SF0">
    <property type="entry name" value="PROTEIN TRANSPORT PROTEIN SEC23"/>
    <property type="match status" value="1"/>
</dbReference>
<comment type="caution">
    <text evidence="3">The sequence shown here is derived from an EMBL/GenBank/DDBJ whole genome shotgun (WGS) entry which is preliminary data.</text>
</comment>
<sequence length="82" mass="9552">MYTVVTSSHPLCSRNSFSFVDFRAETWVCPFGNQRNPFPAYYAAIAVDNRPPELYPQFTTIEYTLKKATTMRPIFMFVWTLA</sequence>
<keyword evidence="1" id="KW-0653">Protein transport</keyword>
<dbReference type="Pfam" id="PF04810">
    <property type="entry name" value="zf-Sec23_Sec24"/>
    <property type="match status" value="1"/>
</dbReference>
<keyword evidence="1" id="KW-0472">Membrane</keyword>
<gene>
    <name evidence="3" type="ORF">CYNAS_LOCUS2790</name>
</gene>
<keyword evidence="1" id="KW-0862">Zinc</keyword>
<organism evidence="3 4">
    <name type="scientific">Cylicocyclus nassatus</name>
    <name type="common">Nematode worm</name>
    <dbReference type="NCBI Taxonomy" id="53992"/>
    <lineage>
        <taxon>Eukaryota</taxon>
        <taxon>Metazoa</taxon>
        <taxon>Ecdysozoa</taxon>
        <taxon>Nematoda</taxon>
        <taxon>Chromadorea</taxon>
        <taxon>Rhabditida</taxon>
        <taxon>Rhabditina</taxon>
        <taxon>Rhabditomorpha</taxon>
        <taxon>Strongyloidea</taxon>
        <taxon>Strongylidae</taxon>
        <taxon>Cylicocyclus</taxon>
    </lineage>
</organism>
<keyword evidence="1" id="KW-0479">Metal-binding</keyword>
<name>A0AA36DRJ1_CYLNA</name>
<dbReference type="GO" id="GO:0008270">
    <property type="term" value="F:zinc ion binding"/>
    <property type="evidence" value="ECO:0007669"/>
    <property type="project" value="InterPro"/>
</dbReference>
<dbReference type="Gene3D" id="2.30.30.380">
    <property type="entry name" value="Zn-finger domain of Sec23/24"/>
    <property type="match status" value="1"/>
</dbReference>
<dbReference type="GO" id="GO:0005096">
    <property type="term" value="F:GTPase activator activity"/>
    <property type="evidence" value="ECO:0007669"/>
    <property type="project" value="TreeGrafter"/>
</dbReference>
<evidence type="ECO:0000313" key="4">
    <source>
        <dbReference type="Proteomes" id="UP001176961"/>
    </source>
</evidence>
<protein>
    <recommendedName>
        <fullName evidence="1">Protein transport protein SEC23</fullName>
    </recommendedName>
</protein>
<proteinExistence type="inferred from homology"/>
<dbReference type="InterPro" id="IPR006895">
    <property type="entry name" value="Znf_Sec23_Sec24"/>
</dbReference>
<evidence type="ECO:0000259" key="2">
    <source>
        <dbReference type="Pfam" id="PF04810"/>
    </source>
</evidence>
<keyword evidence="1" id="KW-0963">Cytoplasm</keyword>
<comment type="subcellular location">
    <subcellularLocation>
        <location evidence="1">Cytoplasmic vesicle</location>
        <location evidence="1">COPII-coated vesicle membrane</location>
        <topology evidence="1">Peripheral membrane protein</topology>
        <orientation evidence="1">Cytoplasmic side</orientation>
    </subcellularLocation>
    <subcellularLocation>
        <location evidence="1">Endoplasmic reticulum membrane</location>
        <topology evidence="1">Peripheral membrane protein</topology>
        <orientation evidence="1">Cytoplasmic side</orientation>
    </subcellularLocation>
</comment>
<dbReference type="GO" id="GO:0005789">
    <property type="term" value="C:endoplasmic reticulum membrane"/>
    <property type="evidence" value="ECO:0007669"/>
    <property type="project" value="UniProtKB-SubCell"/>
</dbReference>